<dbReference type="AlphaFoldDB" id="S7MV79"/>
<keyword evidence="3" id="KW-1185">Reference proteome</keyword>
<proteinExistence type="predicted"/>
<evidence type="ECO:0000313" key="2">
    <source>
        <dbReference type="EMBL" id="EPQ08401.1"/>
    </source>
</evidence>
<feature type="compositionally biased region" description="Low complexity" evidence="1">
    <location>
        <begin position="50"/>
        <end position="64"/>
    </location>
</feature>
<evidence type="ECO:0000256" key="1">
    <source>
        <dbReference type="SAM" id="MobiDB-lite"/>
    </source>
</evidence>
<sequence length="96" mass="10835">MLRPGFTGQGAMLGNSWVERCSDLSRCPPPRRTPTPLRPPFTPPRRRVGPAYRPRGSSPAAAPPLQLLRRKTRARSCQVVYTVAMATGRFRRSRKY</sequence>
<protein>
    <submittedName>
        <fullName evidence="2">Uncharacterized protein</fullName>
    </submittedName>
</protein>
<dbReference type="EMBL" id="KE162470">
    <property type="protein sequence ID" value="EPQ08401.1"/>
    <property type="molecule type" value="Genomic_DNA"/>
</dbReference>
<feature type="region of interest" description="Disordered" evidence="1">
    <location>
        <begin position="24"/>
        <end position="64"/>
    </location>
</feature>
<dbReference type="Proteomes" id="UP000052978">
    <property type="component" value="Unassembled WGS sequence"/>
</dbReference>
<evidence type="ECO:0000313" key="3">
    <source>
        <dbReference type="Proteomes" id="UP000052978"/>
    </source>
</evidence>
<organism evidence="2 3">
    <name type="scientific">Myotis brandtii</name>
    <name type="common">Brandt's bat</name>
    <dbReference type="NCBI Taxonomy" id="109478"/>
    <lineage>
        <taxon>Eukaryota</taxon>
        <taxon>Metazoa</taxon>
        <taxon>Chordata</taxon>
        <taxon>Craniata</taxon>
        <taxon>Vertebrata</taxon>
        <taxon>Euteleostomi</taxon>
        <taxon>Mammalia</taxon>
        <taxon>Eutheria</taxon>
        <taxon>Laurasiatheria</taxon>
        <taxon>Chiroptera</taxon>
        <taxon>Yangochiroptera</taxon>
        <taxon>Vespertilionidae</taxon>
        <taxon>Myotis</taxon>
    </lineage>
</organism>
<gene>
    <name evidence="2" type="ORF">D623_10006871</name>
</gene>
<reference evidence="2 3" key="1">
    <citation type="journal article" date="2013" name="Nat. Commun.">
        <title>Genome analysis reveals insights into physiology and longevity of the Brandt's bat Myotis brandtii.</title>
        <authorList>
            <person name="Seim I."/>
            <person name="Fang X."/>
            <person name="Xiong Z."/>
            <person name="Lobanov A.V."/>
            <person name="Huang Z."/>
            <person name="Ma S."/>
            <person name="Feng Y."/>
            <person name="Turanov A.A."/>
            <person name="Zhu Y."/>
            <person name="Lenz T.L."/>
            <person name="Gerashchenko M.V."/>
            <person name="Fan D."/>
            <person name="Hee Yim S."/>
            <person name="Yao X."/>
            <person name="Jordan D."/>
            <person name="Xiong Y."/>
            <person name="Ma Y."/>
            <person name="Lyapunov A.N."/>
            <person name="Chen G."/>
            <person name="Kulakova O.I."/>
            <person name="Sun Y."/>
            <person name="Lee S.G."/>
            <person name="Bronson R.T."/>
            <person name="Moskalev A.A."/>
            <person name="Sunyaev S.R."/>
            <person name="Zhang G."/>
            <person name="Krogh A."/>
            <person name="Wang J."/>
            <person name="Gladyshev V.N."/>
        </authorList>
    </citation>
    <scope>NUCLEOTIDE SEQUENCE [LARGE SCALE GENOMIC DNA]</scope>
</reference>
<feature type="compositionally biased region" description="Pro residues" evidence="1">
    <location>
        <begin position="27"/>
        <end position="43"/>
    </location>
</feature>
<accession>S7MV79</accession>
<name>S7MV79_MYOBR</name>